<organism evidence="2 3">
    <name type="scientific">Gordonia tangerina</name>
    <dbReference type="NCBI Taxonomy" id="2911060"/>
    <lineage>
        <taxon>Bacteria</taxon>
        <taxon>Bacillati</taxon>
        <taxon>Actinomycetota</taxon>
        <taxon>Actinomycetes</taxon>
        <taxon>Mycobacteriales</taxon>
        <taxon>Gordoniaceae</taxon>
        <taxon>Gordonia</taxon>
    </lineage>
</organism>
<proteinExistence type="predicted"/>
<keyword evidence="1" id="KW-0812">Transmembrane</keyword>
<accession>A0ABS9DF52</accession>
<dbReference type="Pfam" id="PF06772">
    <property type="entry name" value="LtrA"/>
    <property type="match status" value="1"/>
</dbReference>
<dbReference type="Proteomes" id="UP001108089">
    <property type="component" value="Unassembled WGS sequence"/>
</dbReference>
<evidence type="ECO:0000256" key="1">
    <source>
        <dbReference type="SAM" id="Phobius"/>
    </source>
</evidence>
<comment type="caution">
    <text evidence="2">The sequence shown here is derived from an EMBL/GenBank/DDBJ whole genome shotgun (WGS) entry which is preliminary data.</text>
</comment>
<dbReference type="RefSeq" id="WP_235721529.1">
    <property type="nucleotide sequence ID" value="NZ_JAKGCU010000001.1"/>
</dbReference>
<evidence type="ECO:0000313" key="2">
    <source>
        <dbReference type="EMBL" id="MCF3936900.1"/>
    </source>
</evidence>
<dbReference type="PANTHER" id="PTHR36840:SF1">
    <property type="entry name" value="BLL5714 PROTEIN"/>
    <property type="match status" value="1"/>
</dbReference>
<dbReference type="EMBL" id="JAKGCU010000001">
    <property type="protein sequence ID" value="MCF3936900.1"/>
    <property type="molecule type" value="Genomic_DNA"/>
</dbReference>
<reference evidence="2" key="1">
    <citation type="submission" date="2022-01" db="EMBL/GenBank/DDBJ databases">
        <title>Gordonia xiamenensis sp. nov., isolated from surface seawater in Xiamen.</title>
        <authorList>
            <person name="He Y.F."/>
        </authorList>
    </citation>
    <scope>NUCLEOTIDE SEQUENCE</scope>
    <source>
        <strain evidence="2">GW1C4-4</strain>
    </source>
</reference>
<feature type="transmembrane region" description="Helical" evidence="1">
    <location>
        <begin position="339"/>
        <end position="357"/>
    </location>
</feature>
<keyword evidence="1" id="KW-0472">Membrane</keyword>
<feature type="transmembrane region" description="Helical" evidence="1">
    <location>
        <begin position="86"/>
        <end position="103"/>
    </location>
</feature>
<protein>
    <submittedName>
        <fullName evidence="2">Low temperature requirement protein A</fullName>
    </submittedName>
</protein>
<gene>
    <name evidence="2" type="ORF">L1892_00705</name>
</gene>
<evidence type="ECO:0000313" key="3">
    <source>
        <dbReference type="Proteomes" id="UP001108089"/>
    </source>
</evidence>
<keyword evidence="3" id="KW-1185">Reference proteome</keyword>
<keyword evidence="1" id="KW-1133">Transmembrane helix</keyword>
<sequence length="392" mass="43367">MPPQLHLSSMRPRDPAEPGRSAGPLELFFDLVFVVAVATAAVQLHHALTENHVADGLVSYAIVFFGIWWAWMNFTWFATSFGTDDWLYRVLTFVQMAGVLVLAAGIEPTFTDRNFTLLVVGYVIMRFAMVAQWLRASRASVEFRRTCRRYAAGIAVVQFLWILWLFIPEGPVASVVLVLLIAGELAVPVVAERAGNTPWHPHHITERYGLFTLILLGESLLASANAIIEALHGEEELAPLISLAILTFIVTASLFWIYFWPPHHRAIGSLSQSIRYGYVHYFVFAAAGAFSAGIEVEIDVLTHHSELTETQASFTVTVPIAIFILGIWWIALRANADRVVNTVVPVGALLVLFDPFIPVPVTLTAVLLIAIVVVLVLHPPVGECNSERAEQH</sequence>
<feature type="transmembrane region" description="Helical" evidence="1">
    <location>
        <begin position="27"/>
        <end position="45"/>
    </location>
</feature>
<feature type="transmembrane region" description="Helical" evidence="1">
    <location>
        <begin position="240"/>
        <end position="261"/>
    </location>
</feature>
<feature type="transmembrane region" description="Helical" evidence="1">
    <location>
        <begin position="314"/>
        <end position="332"/>
    </location>
</feature>
<dbReference type="PANTHER" id="PTHR36840">
    <property type="entry name" value="BLL5714 PROTEIN"/>
    <property type="match status" value="1"/>
</dbReference>
<feature type="transmembrane region" description="Helical" evidence="1">
    <location>
        <begin position="57"/>
        <end position="79"/>
    </location>
</feature>
<name>A0ABS9DF52_9ACTN</name>
<feature type="transmembrane region" description="Helical" evidence="1">
    <location>
        <begin position="172"/>
        <end position="190"/>
    </location>
</feature>
<feature type="transmembrane region" description="Helical" evidence="1">
    <location>
        <begin position="273"/>
        <end position="294"/>
    </location>
</feature>
<feature type="transmembrane region" description="Helical" evidence="1">
    <location>
        <begin position="363"/>
        <end position="381"/>
    </location>
</feature>
<feature type="transmembrane region" description="Helical" evidence="1">
    <location>
        <begin position="115"/>
        <end position="135"/>
    </location>
</feature>
<dbReference type="InterPro" id="IPR010640">
    <property type="entry name" value="Low_temperature_requirement_A"/>
</dbReference>
<feature type="transmembrane region" description="Helical" evidence="1">
    <location>
        <begin position="147"/>
        <end position="166"/>
    </location>
</feature>
<feature type="transmembrane region" description="Helical" evidence="1">
    <location>
        <begin position="210"/>
        <end position="228"/>
    </location>
</feature>